<dbReference type="InterPro" id="IPR004659">
    <property type="entry name" value="RNase_E/G"/>
</dbReference>
<evidence type="ECO:0000256" key="10">
    <source>
        <dbReference type="ARBA" id="ARBA00022723"/>
    </source>
</evidence>
<evidence type="ECO:0000256" key="9">
    <source>
        <dbReference type="ARBA" id="ARBA00022722"/>
    </source>
</evidence>
<gene>
    <name evidence="17" type="primary">cafA</name>
    <name evidence="17" type="ORF">ELAC_0534</name>
</gene>
<dbReference type="Gene3D" id="3.40.1260.20">
    <property type="entry name" value="Ribonuclease E, catalytic domain"/>
    <property type="match status" value="1"/>
</dbReference>
<name>A0A0H5DQN2_9BACT</name>
<dbReference type="PANTHER" id="PTHR30001:SF0">
    <property type="entry name" value="RIBONUCLEASE G"/>
    <property type="match status" value="1"/>
</dbReference>
<keyword evidence="9" id="KW-0540">Nuclease</keyword>
<evidence type="ECO:0000256" key="2">
    <source>
        <dbReference type="ARBA" id="ARBA00004496"/>
    </source>
</evidence>
<dbReference type="Pfam" id="PF00575">
    <property type="entry name" value="S1"/>
    <property type="match status" value="1"/>
</dbReference>
<keyword evidence="8" id="KW-0819">tRNA processing</keyword>
<evidence type="ECO:0000256" key="14">
    <source>
        <dbReference type="ARBA" id="ARBA00022842"/>
    </source>
</evidence>
<keyword evidence="18" id="KW-1185">Reference proteome</keyword>
<dbReference type="PROSITE" id="PS50126">
    <property type="entry name" value="S1"/>
    <property type="match status" value="1"/>
</dbReference>
<keyword evidence="7" id="KW-0820">tRNA-binding</keyword>
<evidence type="ECO:0000259" key="16">
    <source>
        <dbReference type="PROSITE" id="PS50126"/>
    </source>
</evidence>
<evidence type="ECO:0000256" key="7">
    <source>
        <dbReference type="ARBA" id="ARBA00022555"/>
    </source>
</evidence>
<dbReference type="GO" id="GO:0005737">
    <property type="term" value="C:cytoplasm"/>
    <property type="evidence" value="ECO:0007669"/>
    <property type="project" value="UniProtKB-SubCell"/>
</dbReference>
<dbReference type="GO" id="GO:0006364">
    <property type="term" value="P:rRNA processing"/>
    <property type="evidence" value="ECO:0007669"/>
    <property type="project" value="UniProtKB-KW"/>
</dbReference>
<evidence type="ECO:0000256" key="4">
    <source>
        <dbReference type="ARBA" id="ARBA00017719"/>
    </source>
</evidence>
<dbReference type="SMART" id="SM00316">
    <property type="entry name" value="S1"/>
    <property type="match status" value="1"/>
</dbReference>
<proteinExistence type="inferred from homology"/>
<keyword evidence="14" id="KW-0460">Magnesium</keyword>
<dbReference type="NCBIfam" id="TIGR00757">
    <property type="entry name" value="RNaseEG"/>
    <property type="match status" value="1"/>
</dbReference>
<dbReference type="GO" id="GO:0008033">
    <property type="term" value="P:tRNA processing"/>
    <property type="evidence" value="ECO:0007669"/>
    <property type="project" value="UniProtKB-KW"/>
</dbReference>
<dbReference type="Gene3D" id="2.40.50.140">
    <property type="entry name" value="Nucleic acid-binding proteins"/>
    <property type="match status" value="1"/>
</dbReference>
<dbReference type="InterPro" id="IPR019307">
    <property type="entry name" value="RNA-bd_AU-1/RNase_E/G"/>
</dbReference>
<evidence type="ECO:0000313" key="18">
    <source>
        <dbReference type="Proteomes" id="UP000220251"/>
    </source>
</evidence>
<dbReference type="GO" id="GO:0004519">
    <property type="term" value="F:endonuclease activity"/>
    <property type="evidence" value="ECO:0007669"/>
    <property type="project" value="UniProtKB-KW"/>
</dbReference>
<dbReference type="GO" id="GO:0046872">
    <property type="term" value="F:metal ion binding"/>
    <property type="evidence" value="ECO:0007669"/>
    <property type="project" value="UniProtKB-KW"/>
</dbReference>
<dbReference type="RefSeq" id="WP_098037752.1">
    <property type="nucleotide sequence ID" value="NZ_CWGJ01000008.1"/>
</dbReference>
<keyword evidence="12" id="KW-0255">Endonuclease</keyword>
<keyword evidence="6" id="KW-0698">rRNA processing</keyword>
<keyword evidence="10" id="KW-0479">Metal-binding</keyword>
<dbReference type="Proteomes" id="UP000220251">
    <property type="component" value="Unassembled WGS sequence"/>
</dbReference>
<dbReference type="Pfam" id="PF10150">
    <property type="entry name" value="RNase_E_G"/>
    <property type="match status" value="1"/>
</dbReference>
<accession>A0A0H5DQN2</accession>
<comment type="similarity">
    <text evidence="3">Belongs to the RNase E/G family. RNase G subfamily.</text>
</comment>
<organism evidence="17 18">
    <name type="scientific">Estrella lausannensis</name>
    <dbReference type="NCBI Taxonomy" id="483423"/>
    <lineage>
        <taxon>Bacteria</taxon>
        <taxon>Pseudomonadati</taxon>
        <taxon>Chlamydiota</taxon>
        <taxon>Chlamydiia</taxon>
        <taxon>Parachlamydiales</taxon>
        <taxon>Candidatus Criblamydiaceae</taxon>
        <taxon>Estrella</taxon>
    </lineage>
</organism>
<dbReference type="PANTHER" id="PTHR30001">
    <property type="entry name" value="RIBONUCLEASE"/>
    <property type="match status" value="1"/>
</dbReference>
<dbReference type="GO" id="GO:0019843">
    <property type="term" value="F:rRNA binding"/>
    <property type="evidence" value="ECO:0007669"/>
    <property type="project" value="UniProtKB-KW"/>
</dbReference>
<evidence type="ECO:0000256" key="6">
    <source>
        <dbReference type="ARBA" id="ARBA00022552"/>
    </source>
</evidence>
<evidence type="ECO:0000256" key="15">
    <source>
        <dbReference type="ARBA" id="ARBA00022884"/>
    </source>
</evidence>
<dbReference type="InterPro" id="IPR003029">
    <property type="entry name" value="S1_domain"/>
</dbReference>
<dbReference type="EMBL" id="CWGJ01000008">
    <property type="protein sequence ID" value="CRX37889.1"/>
    <property type="molecule type" value="Genomic_DNA"/>
</dbReference>
<keyword evidence="15" id="KW-0694">RNA-binding</keyword>
<evidence type="ECO:0000256" key="8">
    <source>
        <dbReference type="ARBA" id="ARBA00022694"/>
    </source>
</evidence>
<dbReference type="InterPro" id="IPR012340">
    <property type="entry name" value="NA-bd_OB-fold"/>
</dbReference>
<dbReference type="Pfam" id="PF20833">
    <property type="entry name" value="RNase_E_G_Thio"/>
    <property type="match status" value="1"/>
</dbReference>
<dbReference type="CDD" id="cd04453">
    <property type="entry name" value="S1_RNase_E"/>
    <property type="match status" value="1"/>
</dbReference>
<dbReference type="GO" id="GO:0016787">
    <property type="term" value="F:hydrolase activity"/>
    <property type="evidence" value="ECO:0007669"/>
    <property type="project" value="UniProtKB-KW"/>
</dbReference>
<keyword evidence="5" id="KW-0963">Cytoplasm</keyword>
<keyword evidence="11" id="KW-0699">rRNA-binding</keyword>
<evidence type="ECO:0000313" key="17">
    <source>
        <dbReference type="EMBL" id="CRX37889.1"/>
    </source>
</evidence>
<evidence type="ECO:0000256" key="12">
    <source>
        <dbReference type="ARBA" id="ARBA00022759"/>
    </source>
</evidence>
<dbReference type="AlphaFoldDB" id="A0A0H5DQN2"/>
<comment type="cofactor">
    <cofactor evidence="1">
        <name>Mg(2+)</name>
        <dbReference type="ChEBI" id="CHEBI:18420"/>
    </cofactor>
</comment>
<feature type="domain" description="S1 motif" evidence="16">
    <location>
        <begin position="38"/>
        <end position="108"/>
    </location>
</feature>
<dbReference type="OrthoDB" id="9804278at2"/>
<reference evidence="18" key="1">
    <citation type="submission" date="2015-06" db="EMBL/GenBank/DDBJ databases">
        <authorList>
            <person name="Bertelli C."/>
        </authorList>
    </citation>
    <scope>NUCLEOTIDE SEQUENCE [LARGE SCALE GENOMIC DNA]</scope>
    <source>
        <strain evidence="18">CRIB-30</strain>
    </source>
</reference>
<dbReference type="SUPFAM" id="SSF50249">
    <property type="entry name" value="Nucleic acid-binding proteins"/>
    <property type="match status" value="1"/>
</dbReference>
<evidence type="ECO:0000256" key="5">
    <source>
        <dbReference type="ARBA" id="ARBA00022490"/>
    </source>
</evidence>
<evidence type="ECO:0000256" key="11">
    <source>
        <dbReference type="ARBA" id="ARBA00022730"/>
    </source>
</evidence>
<dbReference type="GO" id="GO:0004540">
    <property type="term" value="F:RNA nuclease activity"/>
    <property type="evidence" value="ECO:0007669"/>
    <property type="project" value="InterPro"/>
</dbReference>
<evidence type="ECO:0000256" key="3">
    <source>
        <dbReference type="ARBA" id="ARBA00005663"/>
    </source>
</evidence>
<comment type="subcellular location">
    <subcellularLocation>
        <location evidence="2">Cytoplasm</location>
    </subcellularLocation>
</comment>
<evidence type="ECO:0000256" key="13">
    <source>
        <dbReference type="ARBA" id="ARBA00022801"/>
    </source>
</evidence>
<dbReference type="InterPro" id="IPR048583">
    <property type="entry name" value="RNase_E_G_thioredoxin-like"/>
</dbReference>
<protein>
    <recommendedName>
        <fullName evidence="4">Ribonuclease G</fullName>
    </recommendedName>
</protein>
<evidence type="ECO:0000256" key="1">
    <source>
        <dbReference type="ARBA" id="ARBA00001946"/>
    </source>
</evidence>
<keyword evidence="13 17" id="KW-0378">Hydrolase</keyword>
<dbReference type="GO" id="GO:0000049">
    <property type="term" value="F:tRNA binding"/>
    <property type="evidence" value="ECO:0007669"/>
    <property type="project" value="UniProtKB-KW"/>
</dbReference>
<sequence length="511" mass="58893">MEEILLNIESKEIRYAHLKNGHLHDLIIERKKERQLTGNIYRGRVTNILRNIQSAFIDIGEGDNGFIHISDVVANRKKLEEIFGMDFEMENEAAAPDKDTSNMEIDQILKPDQPVLVQVVKEAIGTKGARLTANISIAGRYLVLLPNSSHRGVSRKIEDRGARDKLKKLIRAFEMPQDMGLICRTASASATQEQLIDEANDLINSWRMIMDNFQNSSEPTLLFEESDLVKRAILTAIDKKFDRVLIDDYKTFQTCKRLYSRYVGDNPVRIELYRDKTPMFERFNVEREIEKSLRRKIWLSSGGYLYFDKTEAMYTIDVNSGRSTSAESDVEESLVRINMEAAEEIARQLRIRNIGGLIICDFIDMKLRRNQRRVLDRLKECMKDDSAKCTILGMSEFGLVEMTRQRQRGSLLQTIFTQCPYCHGTGLIKNHESTSIEIERALKKVIKCNEQYGIKLVVHPEVDHYIHVIDKGYLKGLAESMNAQLDFGHDDALHLNEYHFYSTITNTRIEV</sequence>